<reference evidence="2" key="1">
    <citation type="journal article" date="2023" name="G3 (Bethesda)">
        <title>Genome assembly and association tests identify interacting loci associated with vigor, precocity, and sex in interspecific pistachio rootstocks.</title>
        <authorList>
            <person name="Palmer W."/>
            <person name="Jacygrad E."/>
            <person name="Sagayaradj S."/>
            <person name="Cavanaugh K."/>
            <person name="Han R."/>
            <person name="Bertier L."/>
            <person name="Beede B."/>
            <person name="Kafkas S."/>
            <person name="Golino D."/>
            <person name="Preece J."/>
            <person name="Michelmore R."/>
        </authorList>
    </citation>
    <scope>NUCLEOTIDE SEQUENCE [LARGE SCALE GENOMIC DNA]</scope>
</reference>
<evidence type="ECO:0000313" key="1">
    <source>
        <dbReference type="EMBL" id="KAJ0024420.1"/>
    </source>
</evidence>
<dbReference type="EMBL" id="CM047745">
    <property type="protein sequence ID" value="KAJ0024420.1"/>
    <property type="molecule type" value="Genomic_DNA"/>
</dbReference>
<sequence length="338" mass="38158">MDSNNSSLLLSSSSVLLHHQKHQLDSSFWEKQIKVPKQFIWPKGDLVEVQEELNEPLVDLEGFFKGDEMGTQQAARRIREACLKHGFFQVINHGVDSRVLSAAYDQTAKFFKLPPTLKSRVKKIPEATSGYASSHTDRFSSKLPWKETLSIDFHENSQEPVVVNYFKSNLGEDFEQTGNEVLISGNNGTSGNQPGRLTLGTGPHRDPTSLTILYQDEVGGLDVFTNNKWMSVRPRPGALVINIGETFTALSNGIYKSCLHRAVVNTDKERISLAFFVNPRDDKVVIPPSDLLGNQGTRMYPDFTWSDLLRFTQFHYRADSDTLKNFTKWFLSSKSLNP</sequence>
<organism evidence="1 2">
    <name type="scientific">Pistacia integerrima</name>
    <dbReference type="NCBI Taxonomy" id="434235"/>
    <lineage>
        <taxon>Eukaryota</taxon>
        <taxon>Viridiplantae</taxon>
        <taxon>Streptophyta</taxon>
        <taxon>Embryophyta</taxon>
        <taxon>Tracheophyta</taxon>
        <taxon>Spermatophyta</taxon>
        <taxon>Magnoliopsida</taxon>
        <taxon>eudicotyledons</taxon>
        <taxon>Gunneridae</taxon>
        <taxon>Pentapetalae</taxon>
        <taxon>rosids</taxon>
        <taxon>malvids</taxon>
        <taxon>Sapindales</taxon>
        <taxon>Anacardiaceae</taxon>
        <taxon>Pistacia</taxon>
    </lineage>
</organism>
<keyword evidence="2" id="KW-1185">Reference proteome</keyword>
<proteinExistence type="predicted"/>
<comment type="caution">
    <text evidence="1">The sequence shown here is derived from an EMBL/GenBank/DDBJ whole genome shotgun (WGS) entry which is preliminary data.</text>
</comment>
<gene>
    <name evidence="1" type="ORF">Pint_08063</name>
</gene>
<name>A0ACC0XVA9_9ROSI</name>
<evidence type="ECO:0000313" key="2">
    <source>
        <dbReference type="Proteomes" id="UP001163603"/>
    </source>
</evidence>
<accession>A0ACC0XVA9</accession>
<protein>
    <submittedName>
        <fullName evidence="1">Uncharacterized protein</fullName>
    </submittedName>
</protein>
<dbReference type="Proteomes" id="UP001163603">
    <property type="component" value="Chromosome 10"/>
</dbReference>